<gene>
    <name evidence="6" type="ORF">HDA37_001209</name>
</gene>
<dbReference type="GO" id="GO:0019853">
    <property type="term" value="P:L-ascorbic acid biosynthetic process"/>
    <property type="evidence" value="ECO:0007669"/>
    <property type="project" value="UniProtKB-UniPathway"/>
</dbReference>
<dbReference type="InterPro" id="IPR016167">
    <property type="entry name" value="FAD-bd_PCMH_sub1"/>
</dbReference>
<dbReference type="PANTHER" id="PTHR43762:SF1">
    <property type="entry name" value="D-ARABINONO-1,4-LACTONE OXIDASE"/>
    <property type="match status" value="1"/>
</dbReference>
<dbReference type="UniPathway" id="UPA00132"/>
<organism evidence="6 7">
    <name type="scientific">Pseudonocardia alni</name>
    <name type="common">Amycolata alni</name>
    <dbReference type="NCBI Taxonomy" id="33907"/>
    <lineage>
        <taxon>Bacteria</taxon>
        <taxon>Bacillati</taxon>
        <taxon>Actinomycetota</taxon>
        <taxon>Actinomycetes</taxon>
        <taxon>Pseudonocardiales</taxon>
        <taxon>Pseudonocardiaceae</taxon>
        <taxon>Pseudonocardia</taxon>
    </lineage>
</organism>
<keyword evidence="7" id="KW-1185">Reference proteome</keyword>
<dbReference type="RefSeq" id="WP_179760520.1">
    <property type="nucleotide sequence ID" value="NZ_BAAAJZ010000008.1"/>
</dbReference>
<evidence type="ECO:0000313" key="7">
    <source>
        <dbReference type="Proteomes" id="UP000549695"/>
    </source>
</evidence>
<dbReference type="InterPro" id="IPR006094">
    <property type="entry name" value="Oxid_FAD_bind_N"/>
</dbReference>
<dbReference type="Gene3D" id="3.30.43.10">
    <property type="entry name" value="Uridine Diphospho-n-acetylenolpyruvylglucosamine Reductase, domain 2"/>
    <property type="match status" value="1"/>
</dbReference>
<name>A0A852W279_PSEA5</name>
<dbReference type="PIRSF" id="PIRSF000136">
    <property type="entry name" value="LGO_GLO"/>
    <property type="match status" value="1"/>
</dbReference>
<comment type="caution">
    <text evidence="6">The sequence shown here is derived from an EMBL/GenBank/DDBJ whole genome shotgun (WGS) entry which is preliminary data.</text>
</comment>
<dbReference type="Gene3D" id="3.30.70.2520">
    <property type="match status" value="1"/>
</dbReference>
<dbReference type="PANTHER" id="PTHR43762">
    <property type="entry name" value="L-GULONOLACTONE OXIDASE"/>
    <property type="match status" value="1"/>
</dbReference>
<dbReference type="EMBL" id="JACCCZ010000001">
    <property type="protein sequence ID" value="NYG00924.1"/>
    <property type="molecule type" value="Genomic_DNA"/>
</dbReference>
<dbReference type="GO" id="GO:0003885">
    <property type="term" value="F:D-arabinono-1,4-lactone oxidase activity"/>
    <property type="evidence" value="ECO:0007669"/>
    <property type="project" value="InterPro"/>
</dbReference>
<dbReference type="GeneID" id="98051014"/>
<evidence type="ECO:0000256" key="3">
    <source>
        <dbReference type="ARBA" id="ARBA00022644"/>
    </source>
</evidence>
<evidence type="ECO:0000256" key="4">
    <source>
        <dbReference type="ARBA" id="ARBA00023002"/>
    </source>
</evidence>
<evidence type="ECO:0000256" key="2">
    <source>
        <dbReference type="ARBA" id="ARBA00005466"/>
    </source>
</evidence>
<dbReference type="GO" id="GO:0071949">
    <property type="term" value="F:FAD binding"/>
    <property type="evidence" value="ECO:0007669"/>
    <property type="project" value="InterPro"/>
</dbReference>
<feature type="domain" description="FAD-binding PCMH-type" evidence="5">
    <location>
        <begin position="12"/>
        <end position="180"/>
    </location>
</feature>
<sequence>MTDRWRNWAGNQRTRPIRTVHARDADDVVRAVRDAAGRDLRIRPLGSGHSFTGIGVPDGVALTVPADPAAIRLDGGLVTVPAGITLHTLNRWLWAHGRALPNLGDIEAQTVAGAISTGTHGTGAGYLGIADGVRGLRLVDGLGELHELGPAAHPDLFDLARVGLGALGVLVEVTLATVPAFHLHARESARPLAEVLDGLDDLAAGHDHVEFYWFPHTTTAVLKTNDRTERRSPGRCRVAALVDDEVLGNGAFGLVQRVAALAPPLVPRLNRVMAGQMAAGEYVAPSYAVFCSPRRVRFLEMEYAVPRAALSEAFDGLRAAAARHAHDVAFPVEVRILRGDDIALSTAYGRDTAYLAVHVHSGRPHEAYFGAVESVLSALDGRPHWGKLHTRTADQLRPRYPRFDAFVAARDRLDPAGRFRNPYLDRVLGVPCTSTT</sequence>
<dbReference type="Proteomes" id="UP000549695">
    <property type="component" value="Unassembled WGS sequence"/>
</dbReference>
<keyword evidence="4 6" id="KW-0560">Oxidoreductase</keyword>
<dbReference type="GO" id="GO:0016020">
    <property type="term" value="C:membrane"/>
    <property type="evidence" value="ECO:0007669"/>
    <property type="project" value="InterPro"/>
</dbReference>
<dbReference type="InterPro" id="IPR036318">
    <property type="entry name" value="FAD-bd_PCMH-like_sf"/>
</dbReference>
<dbReference type="InterPro" id="IPR007173">
    <property type="entry name" value="ALO_C"/>
</dbReference>
<dbReference type="SUPFAM" id="SSF56176">
    <property type="entry name" value="FAD-binding/transporter-associated domain-like"/>
    <property type="match status" value="1"/>
</dbReference>
<comment type="pathway">
    <text evidence="1">Cofactor biosynthesis; L-ascorbate biosynthesis.</text>
</comment>
<comment type="similarity">
    <text evidence="2">Belongs to the oxygen-dependent FAD-linked oxidoreductase family.</text>
</comment>
<dbReference type="PROSITE" id="PS00862">
    <property type="entry name" value="OX2_COVAL_FAD"/>
    <property type="match status" value="1"/>
</dbReference>
<dbReference type="GO" id="GO:0080049">
    <property type="term" value="F:L-gulono-1,4-lactone dehydrogenase activity"/>
    <property type="evidence" value="ECO:0007669"/>
    <property type="project" value="TreeGrafter"/>
</dbReference>
<evidence type="ECO:0000256" key="1">
    <source>
        <dbReference type="ARBA" id="ARBA00005147"/>
    </source>
</evidence>
<dbReference type="InterPro" id="IPR016166">
    <property type="entry name" value="FAD-bd_PCMH"/>
</dbReference>
<dbReference type="Pfam" id="PF04030">
    <property type="entry name" value="ALO"/>
    <property type="match status" value="1"/>
</dbReference>
<dbReference type="Gene3D" id="1.10.45.10">
    <property type="entry name" value="Vanillyl-alcohol Oxidase, Chain A, domain 4"/>
    <property type="match status" value="1"/>
</dbReference>
<dbReference type="Pfam" id="PF01565">
    <property type="entry name" value="FAD_binding_4"/>
    <property type="match status" value="1"/>
</dbReference>
<evidence type="ECO:0000259" key="5">
    <source>
        <dbReference type="PROSITE" id="PS51387"/>
    </source>
</evidence>
<dbReference type="NCBIfam" id="TIGR01679">
    <property type="entry name" value="bact_FAD_ox"/>
    <property type="match status" value="1"/>
</dbReference>
<evidence type="ECO:0000313" key="6">
    <source>
        <dbReference type="EMBL" id="NYG00924.1"/>
    </source>
</evidence>
<accession>A0A852W279</accession>
<dbReference type="InterPro" id="IPR016171">
    <property type="entry name" value="Vanillyl_alc_oxidase_C-sub2"/>
</dbReference>
<dbReference type="InterPro" id="IPR016169">
    <property type="entry name" value="FAD-bd_PCMH_sub2"/>
</dbReference>
<dbReference type="InterPro" id="IPR006093">
    <property type="entry name" value="Oxy_OxRdtase_FAD_BS"/>
</dbReference>
<keyword evidence="3" id="KW-0060">Ascorbate biosynthesis</keyword>
<reference evidence="6 7" key="1">
    <citation type="submission" date="2020-07" db="EMBL/GenBank/DDBJ databases">
        <title>Sequencing the genomes of 1000 actinobacteria strains.</title>
        <authorList>
            <person name="Klenk H.-P."/>
        </authorList>
    </citation>
    <scope>NUCLEOTIDE SEQUENCE [LARGE SCALE GENOMIC DNA]</scope>
    <source>
        <strain evidence="6 7">DSM 44749</strain>
    </source>
</reference>
<dbReference type="AlphaFoldDB" id="A0A852W279"/>
<dbReference type="PROSITE" id="PS51387">
    <property type="entry name" value="FAD_PCMH"/>
    <property type="match status" value="1"/>
</dbReference>
<dbReference type="EC" id="1.1.3.8" evidence="6"/>
<protein>
    <submittedName>
        <fullName evidence="6">L-gulonolactone oxidase</fullName>
        <ecNumber evidence="6">1.1.3.8</ecNumber>
    </submittedName>
</protein>
<dbReference type="Gene3D" id="3.30.465.10">
    <property type="match status" value="1"/>
</dbReference>
<dbReference type="InterPro" id="IPR010031">
    <property type="entry name" value="FAD_lactone_oxidase-like"/>
</dbReference>
<dbReference type="GO" id="GO:0050105">
    <property type="term" value="F:L-gulonolactone oxidase activity"/>
    <property type="evidence" value="ECO:0007669"/>
    <property type="project" value="UniProtKB-EC"/>
</dbReference>
<proteinExistence type="inferred from homology"/>